<organism evidence="2 3">
    <name type="scientific">Dendrobium thyrsiflorum</name>
    <name type="common">Pinecone-like raceme dendrobium</name>
    <name type="synonym">Orchid</name>
    <dbReference type="NCBI Taxonomy" id="117978"/>
    <lineage>
        <taxon>Eukaryota</taxon>
        <taxon>Viridiplantae</taxon>
        <taxon>Streptophyta</taxon>
        <taxon>Embryophyta</taxon>
        <taxon>Tracheophyta</taxon>
        <taxon>Spermatophyta</taxon>
        <taxon>Magnoliopsida</taxon>
        <taxon>Liliopsida</taxon>
        <taxon>Asparagales</taxon>
        <taxon>Orchidaceae</taxon>
        <taxon>Epidendroideae</taxon>
        <taxon>Malaxideae</taxon>
        <taxon>Dendrobiinae</taxon>
        <taxon>Dendrobium</taxon>
    </lineage>
</organism>
<comment type="caution">
    <text evidence="2">The sequence shown here is derived from an EMBL/GenBank/DDBJ whole genome shotgun (WGS) entry which is preliminary data.</text>
</comment>
<dbReference type="AlphaFoldDB" id="A0ABD0UFM0"/>
<protein>
    <submittedName>
        <fullName evidence="2">Uncharacterized protein</fullName>
    </submittedName>
</protein>
<dbReference type="EMBL" id="JANQDX010000017">
    <property type="protein sequence ID" value="KAL0909117.1"/>
    <property type="molecule type" value="Genomic_DNA"/>
</dbReference>
<reference evidence="2 3" key="1">
    <citation type="journal article" date="2024" name="Plant Biotechnol. J.">
        <title>Dendrobium thyrsiflorum genome and its molecular insights into genes involved in important horticultural traits.</title>
        <authorList>
            <person name="Chen B."/>
            <person name="Wang J.Y."/>
            <person name="Zheng P.J."/>
            <person name="Li K.L."/>
            <person name="Liang Y.M."/>
            <person name="Chen X.F."/>
            <person name="Zhang C."/>
            <person name="Zhao X."/>
            <person name="He X."/>
            <person name="Zhang G.Q."/>
            <person name="Liu Z.J."/>
            <person name="Xu Q."/>
        </authorList>
    </citation>
    <scope>NUCLEOTIDE SEQUENCE [LARGE SCALE GENOMIC DNA]</scope>
    <source>
        <strain evidence="2">GZMU011</strain>
    </source>
</reference>
<keyword evidence="3" id="KW-1185">Reference proteome</keyword>
<feature type="region of interest" description="Disordered" evidence="1">
    <location>
        <begin position="1"/>
        <end position="45"/>
    </location>
</feature>
<proteinExistence type="predicted"/>
<gene>
    <name evidence="2" type="ORF">M5K25_023648</name>
</gene>
<feature type="compositionally biased region" description="Basic and acidic residues" evidence="1">
    <location>
        <begin position="33"/>
        <end position="44"/>
    </location>
</feature>
<name>A0ABD0UFM0_DENTH</name>
<evidence type="ECO:0000313" key="3">
    <source>
        <dbReference type="Proteomes" id="UP001552299"/>
    </source>
</evidence>
<sequence>MKKMIKDKQKPSTSETIGGHKRGGNPNPFRGRKNPEAEVLKGDDGMSPLKLLSREEMGMGYDRRGVGRREEYHRRCAEFEGRREEIKRRGADFEGRMEEFHRRRADFEGRRGEYNEGFGFSLFSAAYCCFPVVNSKNYDVGSFYWVRIYCVAVHQNWWNRNAMKHNHPMATPTVMAVLEALTKAWVQLYGMIRLTLLLRLAHKG</sequence>
<accession>A0ABD0UFM0</accession>
<evidence type="ECO:0000256" key="1">
    <source>
        <dbReference type="SAM" id="MobiDB-lite"/>
    </source>
</evidence>
<evidence type="ECO:0000313" key="2">
    <source>
        <dbReference type="EMBL" id="KAL0909117.1"/>
    </source>
</evidence>
<feature type="compositionally biased region" description="Basic and acidic residues" evidence="1">
    <location>
        <begin position="1"/>
        <end position="10"/>
    </location>
</feature>
<dbReference type="Proteomes" id="UP001552299">
    <property type="component" value="Unassembled WGS sequence"/>
</dbReference>